<keyword evidence="13 15" id="KW-0472">Membrane</keyword>
<keyword evidence="17" id="KW-1185">Reference proteome</keyword>
<dbReference type="CDD" id="cd02440">
    <property type="entry name" value="AdoMet_MTases"/>
    <property type="match status" value="1"/>
</dbReference>
<proteinExistence type="inferred from homology"/>
<dbReference type="GO" id="GO:0032259">
    <property type="term" value="P:methylation"/>
    <property type="evidence" value="ECO:0007669"/>
    <property type="project" value="UniProtKB-KW"/>
</dbReference>
<evidence type="ECO:0000256" key="13">
    <source>
        <dbReference type="ARBA" id="ARBA00023136"/>
    </source>
</evidence>
<comment type="similarity">
    <text evidence="4">Belongs to the CFA/CMAS family.</text>
</comment>
<dbReference type="InterPro" id="IPR029063">
    <property type="entry name" value="SAM-dependent_MTases_sf"/>
</dbReference>
<evidence type="ECO:0000256" key="1">
    <source>
        <dbReference type="ARBA" id="ARBA00004141"/>
    </source>
</evidence>
<dbReference type="OrthoDB" id="412182at2759"/>
<keyword evidence="7 16" id="KW-0808">Transferase</keyword>
<dbReference type="EMBL" id="JACAZE010000006">
    <property type="protein sequence ID" value="KAF7313324.1"/>
    <property type="molecule type" value="Genomic_DNA"/>
</dbReference>
<evidence type="ECO:0000256" key="14">
    <source>
        <dbReference type="ARBA" id="ARBA00039020"/>
    </source>
</evidence>
<keyword evidence="9 15" id="KW-0812">Transmembrane</keyword>
<keyword evidence="11 15" id="KW-1133">Transmembrane helix</keyword>
<comment type="caution">
    <text evidence="16">The sequence shown here is derived from an EMBL/GenBank/DDBJ whole genome shotgun (WGS) entry which is preliminary data.</text>
</comment>
<reference evidence="16" key="1">
    <citation type="submission" date="2020-05" db="EMBL/GenBank/DDBJ databases">
        <title>Mycena genomes resolve the evolution of fungal bioluminescence.</title>
        <authorList>
            <person name="Tsai I.J."/>
        </authorList>
    </citation>
    <scope>NUCLEOTIDE SEQUENCE</scope>
    <source>
        <strain evidence="16">110903Hualien_Pintung</strain>
    </source>
</reference>
<comment type="pathway">
    <text evidence="3">Sphingolipid metabolism.</text>
</comment>
<keyword evidence="5" id="KW-0444">Lipid biosynthesis</keyword>
<dbReference type="Gene3D" id="3.40.50.150">
    <property type="entry name" value="Vaccinia Virus protein VP39"/>
    <property type="match status" value="1"/>
</dbReference>
<evidence type="ECO:0000256" key="8">
    <source>
        <dbReference type="ARBA" id="ARBA00022691"/>
    </source>
</evidence>
<gene>
    <name evidence="16" type="ORF">HMN09_00487900</name>
</gene>
<evidence type="ECO:0000256" key="12">
    <source>
        <dbReference type="ARBA" id="ARBA00023098"/>
    </source>
</evidence>
<evidence type="ECO:0000256" key="7">
    <source>
        <dbReference type="ARBA" id="ARBA00022679"/>
    </source>
</evidence>
<evidence type="ECO:0000256" key="10">
    <source>
        <dbReference type="ARBA" id="ARBA00022919"/>
    </source>
</evidence>
<dbReference type="GO" id="GO:0016020">
    <property type="term" value="C:membrane"/>
    <property type="evidence" value="ECO:0007669"/>
    <property type="project" value="UniProtKB-SubCell"/>
</dbReference>
<dbReference type="AlphaFoldDB" id="A0A8H6T9N5"/>
<feature type="transmembrane region" description="Helical" evidence="15">
    <location>
        <begin position="57"/>
        <end position="78"/>
    </location>
</feature>
<name>A0A8H6T9N5_MYCCL</name>
<evidence type="ECO:0000256" key="6">
    <source>
        <dbReference type="ARBA" id="ARBA00022603"/>
    </source>
</evidence>
<dbReference type="GO" id="GO:0006665">
    <property type="term" value="P:sphingolipid metabolic process"/>
    <property type="evidence" value="ECO:0007669"/>
    <property type="project" value="UniProtKB-KW"/>
</dbReference>
<evidence type="ECO:0000256" key="9">
    <source>
        <dbReference type="ARBA" id="ARBA00022692"/>
    </source>
</evidence>
<evidence type="ECO:0000256" key="5">
    <source>
        <dbReference type="ARBA" id="ARBA00022516"/>
    </source>
</evidence>
<comment type="subcellular location">
    <subcellularLocation>
        <location evidence="1">Membrane</location>
        <topology evidence="1">Multi-pass membrane protein</topology>
    </subcellularLocation>
</comment>
<keyword evidence="8" id="KW-0949">S-adenosyl-L-methionine</keyword>
<dbReference type="SUPFAM" id="SSF53335">
    <property type="entry name" value="S-adenosyl-L-methionine-dependent methyltransferases"/>
    <property type="match status" value="1"/>
</dbReference>
<dbReference type="Proteomes" id="UP000613580">
    <property type="component" value="Unassembled WGS sequence"/>
</dbReference>
<sequence>MSSSTPKPTTLAAIKNAPLLGLAEGNAQFSNYQLAAVVLGVPWLVKSMLPLVNRGGFKTYIFMLLLTGVPATIAYWALMSNYGARKNSKVQLPGKDIETYITIKDPELKKLYAGKNKIPMQVFHDAYFDGKIDFNGDVLDILEQRHDWTTFNFTPELFRYVFMNFIPEVIVHSQSQDEEQVRDHYDRGDDFYEWQVVLAFCSILLTRLRFLGPRMVYTSGIVLSPDTFESLETLQDNKLAVVCNKLDLKPTDRLLDVGCGWGTLVAYAAKNFGCDATGVTLGKNQAKFGTKRIADNGVPADRARILCCDYREIPHGVGIYDKIVSLEMAEHVGVRRYSAFLAQMYELLADDGLFVFQVAGLRQGWQFEDLVWGLFMNKYVFPGADASASLAWVVNKLEQANFEIKSIDVLGVHYSATLWRWYLNWLSNKDKVVEKYGEKWFRTWAFFLAWSTIASRQGTASVFQITMHKNLNAYHRMLGAYNHAGIHVKLDKEPELIL</sequence>
<dbReference type="PANTHER" id="PTHR45197:SF1">
    <property type="entry name" value="SPHINGOLIPID C9-METHYLTRANSFERASE A-RELATED"/>
    <property type="match status" value="1"/>
</dbReference>
<dbReference type="GO" id="GO:0008168">
    <property type="term" value="F:methyltransferase activity"/>
    <property type="evidence" value="ECO:0007669"/>
    <property type="project" value="UniProtKB-KW"/>
</dbReference>
<evidence type="ECO:0000256" key="2">
    <source>
        <dbReference type="ARBA" id="ARBA00004760"/>
    </source>
</evidence>
<keyword evidence="10" id="KW-0746">Sphingolipid metabolism</keyword>
<protein>
    <recommendedName>
        <fullName evidence="14">sphingolipid C(9)-methyltransferase</fullName>
        <ecNumber evidence="14">2.1.1.317</ecNumber>
    </recommendedName>
</protein>
<accession>A0A8H6T9N5</accession>
<evidence type="ECO:0000256" key="15">
    <source>
        <dbReference type="SAM" id="Phobius"/>
    </source>
</evidence>
<dbReference type="InterPro" id="IPR052290">
    <property type="entry name" value="Sphingo_C9-MT"/>
</dbReference>
<dbReference type="EC" id="2.1.1.317" evidence="14"/>
<evidence type="ECO:0000313" key="17">
    <source>
        <dbReference type="Proteomes" id="UP000613580"/>
    </source>
</evidence>
<comment type="pathway">
    <text evidence="2">Lipid metabolism; sphingolipid metabolism.</text>
</comment>
<dbReference type="PANTHER" id="PTHR45197">
    <property type="entry name" value="SYNTHASE, PUTATIVE (AFU_ORTHOLOGUE AFUA_7G04190)-RELATED"/>
    <property type="match status" value="1"/>
</dbReference>
<evidence type="ECO:0000313" key="16">
    <source>
        <dbReference type="EMBL" id="KAF7313324.1"/>
    </source>
</evidence>
<organism evidence="16 17">
    <name type="scientific">Mycena chlorophos</name>
    <name type="common">Agaric fungus</name>
    <name type="synonym">Agaricus chlorophos</name>
    <dbReference type="NCBI Taxonomy" id="658473"/>
    <lineage>
        <taxon>Eukaryota</taxon>
        <taxon>Fungi</taxon>
        <taxon>Dikarya</taxon>
        <taxon>Basidiomycota</taxon>
        <taxon>Agaricomycotina</taxon>
        <taxon>Agaricomycetes</taxon>
        <taxon>Agaricomycetidae</taxon>
        <taxon>Agaricales</taxon>
        <taxon>Marasmiineae</taxon>
        <taxon>Mycenaceae</taxon>
        <taxon>Mycena</taxon>
    </lineage>
</organism>
<evidence type="ECO:0000256" key="11">
    <source>
        <dbReference type="ARBA" id="ARBA00022989"/>
    </source>
</evidence>
<dbReference type="Pfam" id="PF02353">
    <property type="entry name" value="CMAS"/>
    <property type="match status" value="1"/>
</dbReference>
<evidence type="ECO:0000256" key="4">
    <source>
        <dbReference type="ARBA" id="ARBA00010815"/>
    </source>
</evidence>
<keyword evidence="12" id="KW-0443">Lipid metabolism</keyword>
<evidence type="ECO:0000256" key="3">
    <source>
        <dbReference type="ARBA" id="ARBA00004991"/>
    </source>
</evidence>
<keyword evidence="6 16" id="KW-0489">Methyltransferase</keyword>